<dbReference type="InterPro" id="IPR026555">
    <property type="entry name" value="NSL3/Tex30"/>
</dbReference>
<reference evidence="4" key="1">
    <citation type="journal article" date="2016" name="Nat. Biotechnol.">
        <title>Sequencing wild and cultivated cassava and related species reveals extensive interspecific hybridization and genetic diversity.</title>
        <authorList>
            <person name="Bredeson J.V."/>
            <person name="Lyons J.B."/>
            <person name="Prochnik S.E."/>
            <person name="Wu G.A."/>
            <person name="Ha C.M."/>
            <person name="Edsinger-Gonzales E."/>
            <person name="Grimwood J."/>
            <person name="Schmutz J."/>
            <person name="Rabbi I.Y."/>
            <person name="Egesi C."/>
            <person name="Nauluvula P."/>
            <person name="Lebot V."/>
            <person name="Ndunguru J."/>
            <person name="Mkamilo G."/>
            <person name="Bart R.S."/>
            <person name="Setter T.L."/>
            <person name="Gleadow R.M."/>
            <person name="Kulakow P."/>
            <person name="Ferguson M.E."/>
            <person name="Rounsley S."/>
            <person name="Rokhsar D.S."/>
        </authorList>
    </citation>
    <scope>NUCLEOTIDE SEQUENCE [LARGE SCALE GENOMIC DNA]</scope>
    <source>
        <strain evidence="4">cv. AM560-2</strain>
    </source>
</reference>
<dbReference type="Gramene" id="Manes.01G047000.1.v8.1">
    <property type="protein sequence ID" value="Manes.01G047000.1.v8.1.CDS"/>
    <property type="gene ID" value="Manes.01G047000.v8.1"/>
</dbReference>
<name>A0A2C9WKE0_MANES</name>
<gene>
    <name evidence="3" type="ORF">MANES_01G047000v8</name>
</gene>
<dbReference type="OrthoDB" id="6415022at2759"/>
<accession>A0A2C9WKE0</accession>
<dbReference type="PANTHER" id="PTHR13136:SF11">
    <property type="entry name" value="TESTIS-EXPRESSED PROTEIN 30"/>
    <property type="match status" value="1"/>
</dbReference>
<evidence type="ECO:0000313" key="4">
    <source>
        <dbReference type="Proteomes" id="UP000091857"/>
    </source>
</evidence>
<dbReference type="InterPro" id="IPR029058">
    <property type="entry name" value="AB_hydrolase_fold"/>
</dbReference>
<dbReference type="STRING" id="3983.A0A2C9WKE0"/>
<dbReference type="OMA" id="VSCMVAN"/>
<protein>
    <recommendedName>
        <fullName evidence="2">KANL3/Tex30 alpha/beta hydrolase-like domain-containing protein</fullName>
    </recommendedName>
</protein>
<dbReference type="Gene3D" id="3.40.50.1820">
    <property type="entry name" value="alpha/beta hydrolase"/>
    <property type="match status" value="1"/>
</dbReference>
<feature type="region of interest" description="Disordered" evidence="1">
    <location>
        <begin position="1"/>
        <end position="28"/>
    </location>
</feature>
<evidence type="ECO:0000256" key="1">
    <source>
        <dbReference type="SAM" id="MobiDB-lite"/>
    </source>
</evidence>
<dbReference type="SUPFAM" id="SSF53474">
    <property type="entry name" value="alpha/beta-Hydrolases"/>
    <property type="match status" value="1"/>
</dbReference>
<dbReference type="PANTHER" id="PTHR13136">
    <property type="entry name" value="TESTIS DEVELOPMENT PROTEIN PRTD"/>
    <property type="match status" value="1"/>
</dbReference>
<comment type="caution">
    <text evidence="3">The sequence shown here is derived from an EMBL/GenBank/DDBJ whole genome shotgun (WGS) entry which is preliminary data.</text>
</comment>
<dbReference type="InterPro" id="IPR046879">
    <property type="entry name" value="KANL3/Tex30_Abhydrolase"/>
</dbReference>
<dbReference type="EMBL" id="CM004387">
    <property type="protein sequence ID" value="OAY59636.1"/>
    <property type="molecule type" value="Genomic_DNA"/>
</dbReference>
<dbReference type="FunFam" id="3.40.50.1820:FF:000207">
    <property type="entry name" value="Alpha/beta-Hydrolases superfamily protein"/>
    <property type="match status" value="1"/>
</dbReference>
<feature type="domain" description="KANL3/Tex30 alpha/beta hydrolase-like" evidence="2">
    <location>
        <begin position="29"/>
        <end position="223"/>
    </location>
</feature>
<sequence>MASSSPPPKRRRKEHGEDTNDDSPIPPPVVVFAHGAGAPSSSDWMIRWKDMLKNALHAIEVVTFDYPYISGGKKRAPPKAEKLVDFHKDIVKKAVAKYPEHPLILAGKSMGSRVSCMVAAEGDIAASAVICLGYPLKGVNGAVRDETLLQLDIPIMFVQGSKDGLCPLDKLEAVCKKMKSLNELYVIDGGDHSLKIAKKHLQMMGLAQDKAEDLAIQAVASFVSRCIGGK</sequence>
<evidence type="ECO:0000313" key="3">
    <source>
        <dbReference type="EMBL" id="OAY59636.1"/>
    </source>
</evidence>
<keyword evidence="4" id="KW-1185">Reference proteome</keyword>
<dbReference type="Proteomes" id="UP000091857">
    <property type="component" value="Chromosome 1"/>
</dbReference>
<evidence type="ECO:0000259" key="2">
    <source>
        <dbReference type="Pfam" id="PF20408"/>
    </source>
</evidence>
<organism evidence="3 4">
    <name type="scientific">Manihot esculenta</name>
    <name type="common">Cassava</name>
    <name type="synonym">Jatropha manihot</name>
    <dbReference type="NCBI Taxonomy" id="3983"/>
    <lineage>
        <taxon>Eukaryota</taxon>
        <taxon>Viridiplantae</taxon>
        <taxon>Streptophyta</taxon>
        <taxon>Embryophyta</taxon>
        <taxon>Tracheophyta</taxon>
        <taxon>Spermatophyta</taxon>
        <taxon>Magnoliopsida</taxon>
        <taxon>eudicotyledons</taxon>
        <taxon>Gunneridae</taxon>
        <taxon>Pentapetalae</taxon>
        <taxon>rosids</taxon>
        <taxon>fabids</taxon>
        <taxon>Malpighiales</taxon>
        <taxon>Euphorbiaceae</taxon>
        <taxon>Crotonoideae</taxon>
        <taxon>Manihoteae</taxon>
        <taxon>Manihot</taxon>
    </lineage>
</organism>
<dbReference type="Pfam" id="PF20408">
    <property type="entry name" value="Abhydrolase_11"/>
    <property type="match status" value="1"/>
</dbReference>
<dbReference type="AlphaFoldDB" id="A0A2C9WKE0"/>
<proteinExistence type="predicted"/>